<dbReference type="OrthoDB" id="10426842at2759"/>
<dbReference type="AlphaFoldDB" id="A0A085LTR5"/>
<keyword evidence="3" id="KW-1185">Reference proteome</keyword>
<name>A0A085LTR5_9BILA</name>
<sequence length="157" mass="17365">MATPNASADAEGLRKSRSGLRSRIGRLLENVERFISEGQAEVAFETLELVNTLLMKFRDVQLCLTVQDLQDHELQNCVDLELAVAKAKAVVKAGGKRKEQTTTAVVPEHCAVPGLNRLNGSYQNSQAMYWNSHPSGISSKPVHMDVKTLVMSRNWCI</sequence>
<reference evidence="1 3" key="1">
    <citation type="journal article" date="2014" name="Nat. Genet.">
        <title>Genome and transcriptome of the porcine whipworm Trichuris suis.</title>
        <authorList>
            <person name="Jex A.R."/>
            <person name="Nejsum P."/>
            <person name="Schwarz E.M."/>
            <person name="Hu L."/>
            <person name="Young N.D."/>
            <person name="Hall R.S."/>
            <person name="Korhonen P.K."/>
            <person name="Liao S."/>
            <person name="Thamsborg S."/>
            <person name="Xia J."/>
            <person name="Xu P."/>
            <person name="Wang S."/>
            <person name="Scheerlinck J.P."/>
            <person name="Hofmann A."/>
            <person name="Sternberg P.W."/>
            <person name="Wang J."/>
            <person name="Gasser R.B."/>
        </authorList>
    </citation>
    <scope>NUCLEOTIDE SEQUENCE [LARGE SCALE GENOMIC DNA]</scope>
    <source>
        <strain evidence="2">DCEP-RM93F</strain>
        <strain evidence="1">DCEP-RM93M</strain>
    </source>
</reference>
<evidence type="ECO:0000313" key="2">
    <source>
        <dbReference type="EMBL" id="KFD62292.1"/>
    </source>
</evidence>
<gene>
    <name evidence="1" type="ORF">M513_10773</name>
    <name evidence="2" type="ORF">M514_10773</name>
</gene>
<dbReference type="EMBL" id="KL367598">
    <property type="protein sequence ID" value="KFD62292.1"/>
    <property type="molecule type" value="Genomic_DNA"/>
</dbReference>
<accession>A0A085LTR5</accession>
<dbReference type="Proteomes" id="UP000030764">
    <property type="component" value="Unassembled WGS sequence"/>
</dbReference>
<dbReference type="EMBL" id="KL363296">
    <property type="protein sequence ID" value="KFD48361.1"/>
    <property type="molecule type" value="Genomic_DNA"/>
</dbReference>
<organism evidence="1 3">
    <name type="scientific">Trichuris suis</name>
    <name type="common">pig whipworm</name>
    <dbReference type="NCBI Taxonomy" id="68888"/>
    <lineage>
        <taxon>Eukaryota</taxon>
        <taxon>Metazoa</taxon>
        <taxon>Ecdysozoa</taxon>
        <taxon>Nematoda</taxon>
        <taxon>Enoplea</taxon>
        <taxon>Dorylaimia</taxon>
        <taxon>Trichinellida</taxon>
        <taxon>Trichuridae</taxon>
        <taxon>Trichuris</taxon>
    </lineage>
</organism>
<evidence type="ECO:0000313" key="1">
    <source>
        <dbReference type="EMBL" id="KFD48361.1"/>
    </source>
</evidence>
<proteinExistence type="predicted"/>
<evidence type="ECO:0000313" key="3">
    <source>
        <dbReference type="Proteomes" id="UP000030764"/>
    </source>
</evidence>
<dbReference type="Proteomes" id="UP000030758">
    <property type="component" value="Unassembled WGS sequence"/>
</dbReference>
<protein>
    <submittedName>
        <fullName evidence="1">Uncharacterized protein</fullName>
    </submittedName>
</protein>